<gene>
    <name evidence="2" type="ORF">EHO51_18545</name>
</gene>
<reference evidence="2 3" key="1">
    <citation type="submission" date="2018-11" db="EMBL/GenBank/DDBJ databases">
        <title>Genome squencing of methanotrophic bacteria isolated from alkaline groundwater in Korea.</title>
        <authorList>
            <person name="Nguyen L.N."/>
        </authorList>
    </citation>
    <scope>NUCLEOTIDE SEQUENCE [LARGE SCALE GENOMIC DNA]</scope>
    <source>
        <strain evidence="2 3">GW6</strain>
        <plasmid evidence="3">pgw6_1</plasmid>
    </source>
</reference>
<organism evidence="2 3">
    <name type="scientific">Methylocystis rosea</name>
    <dbReference type="NCBI Taxonomy" id="173366"/>
    <lineage>
        <taxon>Bacteria</taxon>
        <taxon>Pseudomonadati</taxon>
        <taxon>Pseudomonadota</taxon>
        <taxon>Alphaproteobacteria</taxon>
        <taxon>Hyphomicrobiales</taxon>
        <taxon>Methylocystaceae</taxon>
        <taxon>Methylocystis</taxon>
    </lineage>
</organism>
<dbReference type="AlphaFoldDB" id="A0A3G8MB93"/>
<evidence type="ECO:0000313" key="2">
    <source>
        <dbReference type="EMBL" id="AZG78834.1"/>
    </source>
</evidence>
<evidence type="ECO:0000256" key="1">
    <source>
        <dbReference type="SAM" id="MobiDB-lite"/>
    </source>
</evidence>
<proteinExistence type="predicted"/>
<evidence type="ECO:0000313" key="3">
    <source>
        <dbReference type="Proteomes" id="UP000273982"/>
    </source>
</evidence>
<geneLocation type="plasmid" evidence="3">
    <name>pgw6_1</name>
</geneLocation>
<feature type="region of interest" description="Disordered" evidence="1">
    <location>
        <begin position="75"/>
        <end position="104"/>
    </location>
</feature>
<keyword evidence="2" id="KW-0614">Plasmid</keyword>
<dbReference type="EMBL" id="CP034087">
    <property type="protein sequence ID" value="AZG78834.1"/>
    <property type="molecule type" value="Genomic_DNA"/>
</dbReference>
<accession>A0A3G8MB93</accession>
<dbReference type="Proteomes" id="UP000273982">
    <property type="component" value="Plasmid pGW6_1"/>
</dbReference>
<sequence>MQLDKTTIDRAFDLARSGASRTITELIARLDREGCDGHQIQGRFLRKQLTALMEAEANARDGNCSCETRSMAVKTDQNSALHRKRRERRANLSAGVRATTSEQC</sequence>
<dbReference type="KEGG" id="mros:EHO51_18545"/>
<protein>
    <submittedName>
        <fullName evidence="2">Uncharacterized protein</fullName>
    </submittedName>
</protein>
<name>A0A3G8MB93_9HYPH</name>